<dbReference type="Pfam" id="PF22292">
    <property type="entry name" value="DUF6965"/>
    <property type="match status" value="1"/>
</dbReference>
<evidence type="ECO:0000259" key="1">
    <source>
        <dbReference type="Pfam" id="PF22292"/>
    </source>
</evidence>
<dbReference type="Proteomes" id="UP000461730">
    <property type="component" value="Unassembled WGS sequence"/>
</dbReference>
<reference evidence="2 3" key="1">
    <citation type="submission" date="2019-12" db="EMBL/GenBank/DDBJ databases">
        <title>Chitinophaga sp. strain ysch24 (GDMCC 1.1355), whole genome shotgun sequence.</title>
        <authorList>
            <person name="Zhang X."/>
        </authorList>
    </citation>
    <scope>NUCLEOTIDE SEQUENCE [LARGE SCALE GENOMIC DNA]</scope>
    <source>
        <strain evidence="3">ysch24</strain>
    </source>
</reference>
<proteinExistence type="predicted"/>
<gene>
    <name evidence="2" type="ORF">GO493_29465</name>
</gene>
<evidence type="ECO:0000313" key="3">
    <source>
        <dbReference type="Proteomes" id="UP000461730"/>
    </source>
</evidence>
<dbReference type="RefSeq" id="WP_157309834.1">
    <property type="nucleotide sequence ID" value="NZ_WRXN01000025.1"/>
</dbReference>
<name>A0A7K1UDS6_9BACT</name>
<dbReference type="InterPro" id="IPR054238">
    <property type="entry name" value="DUF6965"/>
</dbReference>
<keyword evidence="3" id="KW-1185">Reference proteome</keyword>
<comment type="caution">
    <text evidence="2">The sequence shown here is derived from an EMBL/GenBank/DDBJ whole genome shotgun (WGS) entry which is preliminary data.</text>
</comment>
<evidence type="ECO:0000313" key="2">
    <source>
        <dbReference type="EMBL" id="MVT12418.1"/>
    </source>
</evidence>
<sequence>MKYADKDIQEMEEFYRTAQLPEKIEIMKGMVITNVPAFVDSHLTIIKLRKGVGIFEPFYDRLVLVKEILSAQ</sequence>
<dbReference type="EMBL" id="WRXN01000025">
    <property type="protein sequence ID" value="MVT12418.1"/>
    <property type="molecule type" value="Genomic_DNA"/>
</dbReference>
<dbReference type="AlphaFoldDB" id="A0A7K1UDS6"/>
<feature type="domain" description="DUF6965" evidence="1">
    <location>
        <begin position="7"/>
        <end position="70"/>
    </location>
</feature>
<organism evidence="2 3">
    <name type="scientific">Chitinophaga tropicalis</name>
    <dbReference type="NCBI Taxonomy" id="2683588"/>
    <lineage>
        <taxon>Bacteria</taxon>
        <taxon>Pseudomonadati</taxon>
        <taxon>Bacteroidota</taxon>
        <taxon>Chitinophagia</taxon>
        <taxon>Chitinophagales</taxon>
        <taxon>Chitinophagaceae</taxon>
        <taxon>Chitinophaga</taxon>
    </lineage>
</organism>
<accession>A0A7K1UDS6</accession>
<protein>
    <recommendedName>
        <fullName evidence="1">DUF6965 domain-containing protein</fullName>
    </recommendedName>
</protein>